<comment type="caution">
    <text evidence="1">The sequence shown here is derived from an EMBL/GenBank/DDBJ whole genome shotgun (WGS) entry which is preliminary data.</text>
</comment>
<dbReference type="Gene3D" id="2.60.120.200">
    <property type="match status" value="1"/>
</dbReference>
<protein>
    <submittedName>
        <fullName evidence="1">Glycosyl hydrolase family 16 protein</fullName>
    </submittedName>
</protein>
<dbReference type="GO" id="GO:0016787">
    <property type="term" value="F:hydrolase activity"/>
    <property type="evidence" value="ECO:0007669"/>
    <property type="project" value="UniProtKB-KW"/>
</dbReference>
<gene>
    <name evidence="1" type="ORF">SO694_00050217</name>
</gene>
<dbReference type="Proteomes" id="UP001363151">
    <property type="component" value="Unassembled WGS sequence"/>
</dbReference>
<dbReference type="EMBL" id="JBBJCI010000203">
    <property type="protein sequence ID" value="KAK7241320.1"/>
    <property type="molecule type" value="Genomic_DNA"/>
</dbReference>
<name>A0ABR1FYG7_AURAN</name>
<keyword evidence="1" id="KW-0378">Hydrolase</keyword>
<dbReference type="InterPro" id="IPR013320">
    <property type="entry name" value="ConA-like_dom_sf"/>
</dbReference>
<proteinExistence type="predicted"/>
<evidence type="ECO:0000313" key="1">
    <source>
        <dbReference type="EMBL" id="KAK7241320.1"/>
    </source>
</evidence>
<organism evidence="1 2">
    <name type="scientific">Aureococcus anophagefferens</name>
    <name type="common">Harmful bloom alga</name>
    <dbReference type="NCBI Taxonomy" id="44056"/>
    <lineage>
        <taxon>Eukaryota</taxon>
        <taxon>Sar</taxon>
        <taxon>Stramenopiles</taxon>
        <taxon>Ochrophyta</taxon>
        <taxon>Pelagophyceae</taxon>
        <taxon>Pelagomonadales</taxon>
        <taxon>Pelagomonadaceae</taxon>
        <taxon>Aureococcus</taxon>
    </lineage>
</organism>
<keyword evidence="2" id="KW-1185">Reference proteome</keyword>
<reference evidence="1 2" key="1">
    <citation type="submission" date="2024-03" db="EMBL/GenBank/DDBJ databases">
        <title>Aureococcus anophagefferens CCMP1851 and Kratosvirus quantuckense: Draft genome of a second virus-susceptible host strain in the model system.</title>
        <authorList>
            <person name="Chase E."/>
            <person name="Truchon A.R."/>
            <person name="Schepens W."/>
            <person name="Wilhelm S.W."/>
        </authorList>
    </citation>
    <scope>NUCLEOTIDE SEQUENCE [LARGE SCALE GENOMIC DNA]</scope>
    <source>
        <strain evidence="1 2">CCMP1851</strain>
    </source>
</reference>
<sequence>MLRAALRVSPALATAAAAVRCEKKGLAACFSDDFDYTGLPDKRKWSFQTNCNNWSTTGATTSASGTRTRGSRTRVCGGTLKITARREDWAGGEVTS</sequence>
<evidence type="ECO:0000313" key="2">
    <source>
        <dbReference type="Proteomes" id="UP001363151"/>
    </source>
</evidence>
<accession>A0ABR1FYG7</accession>
<dbReference type="SUPFAM" id="SSF49899">
    <property type="entry name" value="Concanavalin A-like lectins/glucanases"/>
    <property type="match status" value="1"/>
</dbReference>